<sequence length="334" mass="37822">MINSSPPLLQQYRALLKLHSAVQNEKQNGAVMEECELPLIDIRCLINAGCKDGNNEKERVACMEAICQASSEWGFFQVVNHGISPKLLRGMRAEQIKLFETSFEKKSTCGLLNNSYRWGNQAASNPIQFSWSEAFHVPLTKISEDTCYGEFTSLRDVMQEIAGAMSRLASLLANVLAERLCSQRRPFEEITCFLRLNHYLPCPASVEMHGLVTHTDSDFLTILCQDHVGGLQLMKDSKWVAVKPMPDALIVNIGDLFQVWSNNIYKSVYHRVMANDKADRYSIAYFLCPSNDTLIGSCKEPSVYRKFTFGQYRNQIQRDTKETGSKVGLPRFLL</sequence>
<dbReference type="GO" id="GO:0046872">
    <property type="term" value="F:metal ion binding"/>
    <property type="evidence" value="ECO:0007669"/>
    <property type="project" value="UniProtKB-KW"/>
</dbReference>
<dbReference type="InterPro" id="IPR050231">
    <property type="entry name" value="Iron_ascorbate_oxido_reductase"/>
</dbReference>
<evidence type="ECO:0000313" key="5">
    <source>
        <dbReference type="EMBL" id="KAK6931853.1"/>
    </source>
</evidence>
<keyword evidence="2 3" id="KW-0408">Iron</keyword>
<feature type="domain" description="Fe2OG dioxygenase" evidence="4">
    <location>
        <begin position="186"/>
        <end position="289"/>
    </location>
</feature>
<dbReference type="Proteomes" id="UP001370490">
    <property type="component" value="Unassembled WGS sequence"/>
</dbReference>
<evidence type="ECO:0000313" key="6">
    <source>
        <dbReference type="Proteomes" id="UP001370490"/>
    </source>
</evidence>
<keyword evidence="3" id="KW-0560">Oxidoreductase</keyword>
<gene>
    <name evidence="5" type="ORF">RJ641_003646</name>
</gene>
<proteinExistence type="inferred from homology"/>
<evidence type="ECO:0000259" key="4">
    <source>
        <dbReference type="PROSITE" id="PS51471"/>
    </source>
</evidence>
<name>A0AAN8VBC4_9MAGN</name>
<dbReference type="PANTHER" id="PTHR47990">
    <property type="entry name" value="2-OXOGLUTARATE (2OG) AND FE(II)-DEPENDENT OXYGENASE SUPERFAMILY PROTEIN-RELATED"/>
    <property type="match status" value="1"/>
</dbReference>
<dbReference type="InterPro" id="IPR027443">
    <property type="entry name" value="IPNS-like_sf"/>
</dbReference>
<dbReference type="Pfam" id="PF14226">
    <property type="entry name" value="DIOX_N"/>
    <property type="match status" value="1"/>
</dbReference>
<dbReference type="SUPFAM" id="SSF51197">
    <property type="entry name" value="Clavaminate synthase-like"/>
    <property type="match status" value="1"/>
</dbReference>
<evidence type="ECO:0000256" key="1">
    <source>
        <dbReference type="ARBA" id="ARBA00022723"/>
    </source>
</evidence>
<evidence type="ECO:0000256" key="2">
    <source>
        <dbReference type="ARBA" id="ARBA00023004"/>
    </source>
</evidence>
<comment type="caution">
    <text evidence="5">The sequence shown here is derived from an EMBL/GenBank/DDBJ whole genome shotgun (WGS) entry which is preliminary data.</text>
</comment>
<keyword evidence="6" id="KW-1185">Reference proteome</keyword>
<dbReference type="InterPro" id="IPR044861">
    <property type="entry name" value="IPNS-like_FE2OG_OXY"/>
</dbReference>
<reference evidence="5 6" key="1">
    <citation type="submission" date="2023-12" db="EMBL/GenBank/DDBJ databases">
        <title>A high-quality genome assembly for Dillenia turbinata (Dilleniales).</title>
        <authorList>
            <person name="Chanderbali A."/>
        </authorList>
    </citation>
    <scope>NUCLEOTIDE SEQUENCE [LARGE SCALE GENOMIC DNA]</scope>
    <source>
        <strain evidence="5">LSX21</strain>
        <tissue evidence="5">Leaf</tissue>
    </source>
</reference>
<dbReference type="InterPro" id="IPR026992">
    <property type="entry name" value="DIOX_N"/>
</dbReference>
<dbReference type="InterPro" id="IPR005123">
    <property type="entry name" value="Oxoglu/Fe-dep_dioxygenase_dom"/>
</dbReference>
<keyword evidence="1 3" id="KW-0479">Metal-binding</keyword>
<dbReference type="PROSITE" id="PS51471">
    <property type="entry name" value="FE2OG_OXY"/>
    <property type="match status" value="1"/>
</dbReference>
<organism evidence="5 6">
    <name type="scientific">Dillenia turbinata</name>
    <dbReference type="NCBI Taxonomy" id="194707"/>
    <lineage>
        <taxon>Eukaryota</taxon>
        <taxon>Viridiplantae</taxon>
        <taxon>Streptophyta</taxon>
        <taxon>Embryophyta</taxon>
        <taxon>Tracheophyta</taxon>
        <taxon>Spermatophyta</taxon>
        <taxon>Magnoliopsida</taxon>
        <taxon>eudicotyledons</taxon>
        <taxon>Gunneridae</taxon>
        <taxon>Pentapetalae</taxon>
        <taxon>Dilleniales</taxon>
        <taxon>Dilleniaceae</taxon>
        <taxon>Dillenia</taxon>
    </lineage>
</organism>
<dbReference type="EMBL" id="JBAMMX010000011">
    <property type="protein sequence ID" value="KAK6931853.1"/>
    <property type="molecule type" value="Genomic_DNA"/>
</dbReference>
<dbReference type="AlphaFoldDB" id="A0AAN8VBC4"/>
<evidence type="ECO:0000256" key="3">
    <source>
        <dbReference type="RuleBase" id="RU003682"/>
    </source>
</evidence>
<comment type="similarity">
    <text evidence="3">Belongs to the iron/ascorbate-dependent oxidoreductase family.</text>
</comment>
<dbReference type="Gene3D" id="2.60.120.330">
    <property type="entry name" value="B-lactam Antibiotic, Isopenicillin N Synthase, Chain"/>
    <property type="match status" value="1"/>
</dbReference>
<accession>A0AAN8VBC4</accession>
<dbReference type="GO" id="GO:0051213">
    <property type="term" value="F:dioxygenase activity"/>
    <property type="evidence" value="ECO:0007669"/>
    <property type="project" value="UniProtKB-KW"/>
</dbReference>
<keyword evidence="5" id="KW-0223">Dioxygenase</keyword>
<protein>
    <submittedName>
        <fullName evidence="5">Isopenicillin N synthase-like, Fe(2+) 2OG dioxygenase domain</fullName>
    </submittedName>
</protein>
<dbReference type="Pfam" id="PF03171">
    <property type="entry name" value="2OG-FeII_Oxy"/>
    <property type="match status" value="1"/>
</dbReference>